<dbReference type="InterPro" id="IPR056292">
    <property type="entry name" value="DRC7_C"/>
</dbReference>
<evidence type="ECO:0000313" key="18">
    <source>
        <dbReference type="Proteomes" id="UP001430953"/>
    </source>
</evidence>
<accession>A0AAW2FTZ8</accession>
<dbReference type="Pfam" id="PF24656">
    <property type="entry name" value="CEPT76_peptidase"/>
    <property type="match status" value="1"/>
</dbReference>
<evidence type="ECO:0000256" key="6">
    <source>
        <dbReference type="ARBA" id="ARBA00022846"/>
    </source>
</evidence>
<organism evidence="17 18">
    <name type="scientific">Cardiocondyla obscurior</name>
    <dbReference type="NCBI Taxonomy" id="286306"/>
    <lineage>
        <taxon>Eukaryota</taxon>
        <taxon>Metazoa</taxon>
        <taxon>Ecdysozoa</taxon>
        <taxon>Arthropoda</taxon>
        <taxon>Hexapoda</taxon>
        <taxon>Insecta</taxon>
        <taxon>Pterygota</taxon>
        <taxon>Neoptera</taxon>
        <taxon>Endopterygota</taxon>
        <taxon>Hymenoptera</taxon>
        <taxon>Apocrita</taxon>
        <taxon>Aculeata</taxon>
        <taxon>Formicoidea</taxon>
        <taxon>Formicidae</taxon>
        <taxon>Myrmicinae</taxon>
        <taxon>Cardiocondyla</taxon>
    </lineage>
</organism>
<evidence type="ECO:0000256" key="10">
    <source>
        <dbReference type="ARBA" id="ARBA00023212"/>
    </source>
</evidence>
<dbReference type="Proteomes" id="UP001430953">
    <property type="component" value="Unassembled WGS sequence"/>
</dbReference>
<dbReference type="InterPro" id="IPR056291">
    <property type="entry name" value="MORN_DRC7"/>
</dbReference>
<evidence type="ECO:0000256" key="1">
    <source>
        <dbReference type="ARBA" id="ARBA00004611"/>
    </source>
</evidence>
<dbReference type="GO" id="GO:0030154">
    <property type="term" value="P:cell differentiation"/>
    <property type="evidence" value="ECO:0007669"/>
    <property type="project" value="UniProtKB-KW"/>
</dbReference>
<gene>
    <name evidence="17" type="ORF">PUN28_009396</name>
</gene>
<name>A0AAW2FTZ8_9HYME</name>
<keyword evidence="4" id="KW-0963">Cytoplasm</keyword>
<evidence type="ECO:0000256" key="9">
    <source>
        <dbReference type="ARBA" id="ARBA00023069"/>
    </source>
</evidence>
<evidence type="ECO:0000256" key="3">
    <source>
        <dbReference type="ARBA" id="ARBA00021303"/>
    </source>
</evidence>
<feature type="domain" description="Dynein regulatory complex subunit 7 C-terminal" evidence="16">
    <location>
        <begin position="752"/>
        <end position="856"/>
    </location>
</feature>
<dbReference type="GO" id="GO:0031514">
    <property type="term" value="C:motile cilium"/>
    <property type="evidence" value="ECO:0007669"/>
    <property type="project" value="TreeGrafter"/>
</dbReference>
<dbReference type="InterPro" id="IPR033551">
    <property type="entry name" value="DRC7/lobo"/>
</dbReference>
<evidence type="ECO:0000259" key="16">
    <source>
        <dbReference type="Pfam" id="PF24671"/>
    </source>
</evidence>
<keyword evidence="6" id="KW-0282">Flagellum</keyword>
<evidence type="ECO:0000313" key="17">
    <source>
        <dbReference type="EMBL" id="KAL0118700.1"/>
    </source>
</evidence>
<reference evidence="17 18" key="1">
    <citation type="submission" date="2023-03" db="EMBL/GenBank/DDBJ databases">
        <title>High recombination rates correlate with genetic variation in Cardiocondyla obscurior ants.</title>
        <authorList>
            <person name="Errbii M."/>
        </authorList>
    </citation>
    <scope>NUCLEOTIDE SEQUENCE [LARGE SCALE GENOMIC DNA]</scope>
    <source>
        <strain evidence="17">Alpha-2009</strain>
        <tissue evidence="17">Whole body</tissue>
    </source>
</reference>
<sequence length="859" mass="100817">MDRTVTNSAADGQFEFDYLRSPDERPDNGQGVEKFVLEGSAGEILRQVQRKLCLIKLCWPDVPTIAEDLYARSLPDTYRCVSDKERLLLWYAENFRRQFHARYPNRRPLLMACENECRVQKFVSTSIKRSTLPYSELYSWHGCVKFINDHIEYRPLDKAFIMPEHLCSPTWVLNFQKGNSFECATLLVSLLLGQSYNAFVVSGYASREQVLCDMTRRICPYLPKPKETPISVDKPKNDRYQLKAPPDFRSQFLLELEERERAKREAELQRQEKEQQEKITEFERPRSDKYFGYRIHAWVVILPDDEGARSREITKPIFVEPASGMSYDPINEETNLLYLGVESIWNDQNYWVNMQPSEKSCAEINWDLSKIEFWEHLLPGEPQAVRTDANEVDEDIGVQQDKHLDMPASYVNEIQIYSSDFEKRYPRGEKVMLYKKAKVELYAPYIRPDNLIQRVTVYGDYDYTIPVQSYENYSNRHDHLVESGRDFVTNTVTDFFEKGRPDHCKAHRYLTSAPDSLDEERTINFYNNAQFDGLSRIETGPLYLTQHYMDREDLLYYRRAEFLADQTVDGIYPRRISKITEKYHRNHKIPAHKDVAIREFTMIENEICVKFHYDRDQSTRATRTFIKPSMADRGDRLVFDPTMTYGYNPDPTAPPEKNFDLFCALDKHLQDEDQSILHVKDAEADITKFLRRRTDENLNPQSRISLFDRNRIAETINELDMKATIKPSKHEIMEKPDELGPYLARIGNPAYVSETEAHLLHDDCLTDFKNGSVDKANRILRAIEKQTAELKKIQSLLMQTVDLSKAEEEQMLAKMNDISFNMHVLETYLNRHKNVVSQKYRALMDRLKENPHLQVLQKH</sequence>
<evidence type="ECO:0000256" key="4">
    <source>
        <dbReference type="ARBA" id="ARBA00022490"/>
    </source>
</evidence>
<dbReference type="Pfam" id="PF24671">
    <property type="entry name" value="DRC7_C"/>
    <property type="match status" value="1"/>
</dbReference>
<evidence type="ECO:0000256" key="12">
    <source>
        <dbReference type="ARBA" id="ARBA00031627"/>
    </source>
</evidence>
<dbReference type="EMBL" id="JADYXP020000008">
    <property type="protein sequence ID" value="KAL0118700.1"/>
    <property type="molecule type" value="Genomic_DNA"/>
</dbReference>
<dbReference type="AlphaFoldDB" id="A0AAW2FTZ8"/>
<dbReference type="SUPFAM" id="SSF54001">
    <property type="entry name" value="Cysteine proteinases"/>
    <property type="match status" value="1"/>
</dbReference>
<keyword evidence="11" id="KW-0966">Cell projection</keyword>
<evidence type="ECO:0000256" key="7">
    <source>
        <dbReference type="ARBA" id="ARBA00022871"/>
    </source>
</evidence>
<keyword evidence="8" id="KW-0175">Coiled coil</keyword>
<dbReference type="InterPro" id="IPR038765">
    <property type="entry name" value="Papain-like_cys_pep_sf"/>
</dbReference>
<keyword evidence="10" id="KW-0206">Cytoskeleton</keyword>
<keyword evidence="7" id="KW-0744">Spermatogenesis</keyword>
<proteinExistence type="inferred from homology"/>
<comment type="subcellular location">
    <subcellularLocation>
        <location evidence="1">Cytoplasm</location>
        <location evidence="1">Cytoskeleton</location>
        <location evidence="1">Flagellum axoneme</location>
    </subcellularLocation>
</comment>
<comment type="similarity">
    <text evidence="2">Belongs to the DRC7 family.</text>
</comment>
<evidence type="ECO:0000259" key="15">
    <source>
        <dbReference type="Pfam" id="PF24667"/>
    </source>
</evidence>
<dbReference type="PANTHER" id="PTHR35249">
    <property type="entry name" value="DYNEIN REGULATORY COMPLEX SUBUNIT 7"/>
    <property type="match status" value="1"/>
</dbReference>
<feature type="domain" description="Dynein regulatory complex subunit 7 MORN" evidence="15">
    <location>
        <begin position="426"/>
        <end position="705"/>
    </location>
</feature>
<dbReference type="PANTHER" id="PTHR35249:SF2">
    <property type="entry name" value="DYNEIN REGULATORY COMPLEX SUBUNIT 7"/>
    <property type="match status" value="1"/>
</dbReference>
<keyword evidence="9" id="KW-0969">Cilium</keyword>
<comment type="caution">
    <text evidence="17">The sequence shown here is derived from an EMBL/GenBank/DDBJ whole genome shotgun (WGS) entry which is preliminary data.</text>
</comment>
<evidence type="ECO:0000256" key="2">
    <source>
        <dbReference type="ARBA" id="ARBA00010738"/>
    </source>
</evidence>
<protein>
    <recommendedName>
        <fullName evidence="3">Dynein regulatory complex subunit 7</fullName>
    </recommendedName>
    <alternativeName>
        <fullName evidence="12">Coiled-coil domain-containing protein 135</fullName>
    </alternativeName>
    <alternativeName>
        <fullName evidence="13">Coiled-coil domain-containing protein lobo homolog</fullName>
    </alternativeName>
</protein>
<feature type="domain" description="CEP76/DRC7 peptidase-like" evidence="14">
    <location>
        <begin position="296"/>
        <end position="377"/>
    </location>
</feature>
<evidence type="ECO:0000256" key="8">
    <source>
        <dbReference type="ARBA" id="ARBA00023054"/>
    </source>
</evidence>
<dbReference type="GO" id="GO:0030317">
    <property type="term" value="P:flagellated sperm motility"/>
    <property type="evidence" value="ECO:0007669"/>
    <property type="project" value="TreeGrafter"/>
</dbReference>
<keyword evidence="18" id="KW-1185">Reference proteome</keyword>
<dbReference type="InterPro" id="IPR056290">
    <property type="entry name" value="CEPT76/DRC7_peptidase-like_dom"/>
</dbReference>
<dbReference type="Pfam" id="PF24667">
    <property type="entry name" value="MORN_DRC7"/>
    <property type="match status" value="1"/>
</dbReference>
<dbReference type="GO" id="GO:0007283">
    <property type="term" value="P:spermatogenesis"/>
    <property type="evidence" value="ECO:0007669"/>
    <property type="project" value="UniProtKB-KW"/>
</dbReference>
<evidence type="ECO:0000259" key="14">
    <source>
        <dbReference type="Pfam" id="PF24656"/>
    </source>
</evidence>
<keyword evidence="5" id="KW-0221">Differentiation</keyword>
<evidence type="ECO:0000256" key="13">
    <source>
        <dbReference type="ARBA" id="ARBA00031733"/>
    </source>
</evidence>
<evidence type="ECO:0000256" key="11">
    <source>
        <dbReference type="ARBA" id="ARBA00023273"/>
    </source>
</evidence>
<evidence type="ECO:0000256" key="5">
    <source>
        <dbReference type="ARBA" id="ARBA00022782"/>
    </source>
</evidence>